<protein>
    <submittedName>
        <fullName evidence="2">Uncharacterized protein</fullName>
    </submittedName>
</protein>
<dbReference type="InterPro" id="IPR035292">
    <property type="entry name" value="DUF5363"/>
</dbReference>
<dbReference type="Proteomes" id="UP001501600">
    <property type="component" value="Unassembled WGS sequence"/>
</dbReference>
<feature type="region of interest" description="Disordered" evidence="1">
    <location>
        <begin position="39"/>
        <end position="59"/>
    </location>
</feature>
<dbReference type="EMBL" id="BAABLF010000001">
    <property type="protein sequence ID" value="GAA5186165.1"/>
    <property type="molecule type" value="Genomic_DNA"/>
</dbReference>
<evidence type="ECO:0000256" key="1">
    <source>
        <dbReference type="SAM" id="MobiDB-lite"/>
    </source>
</evidence>
<organism evidence="2 3">
    <name type="scientific">Ferrimonas gelatinilytica</name>
    <dbReference type="NCBI Taxonomy" id="1255257"/>
    <lineage>
        <taxon>Bacteria</taxon>
        <taxon>Pseudomonadati</taxon>
        <taxon>Pseudomonadota</taxon>
        <taxon>Gammaproteobacteria</taxon>
        <taxon>Alteromonadales</taxon>
        <taxon>Ferrimonadaceae</taxon>
        <taxon>Ferrimonas</taxon>
    </lineage>
</organism>
<comment type="caution">
    <text evidence="2">The sequence shown here is derived from an EMBL/GenBank/DDBJ whole genome shotgun (WGS) entry which is preliminary data.</text>
</comment>
<gene>
    <name evidence="2" type="ORF">GCM10025772_01130</name>
</gene>
<sequence>MGWFKALWRRYCDFLDGLGLTPENRRCCVPLSERAQRAIREGGERAPVASERPRDEAGR</sequence>
<keyword evidence="3" id="KW-1185">Reference proteome</keyword>
<evidence type="ECO:0000313" key="3">
    <source>
        <dbReference type="Proteomes" id="UP001501600"/>
    </source>
</evidence>
<dbReference type="Pfam" id="PF17320">
    <property type="entry name" value="DUF5363"/>
    <property type="match status" value="1"/>
</dbReference>
<reference evidence="3" key="1">
    <citation type="journal article" date="2019" name="Int. J. Syst. Evol. Microbiol.">
        <title>The Global Catalogue of Microorganisms (GCM) 10K type strain sequencing project: providing services to taxonomists for standard genome sequencing and annotation.</title>
        <authorList>
            <consortium name="The Broad Institute Genomics Platform"/>
            <consortium name="The Broad Institute Genome Sequencing Center for Infectious Disease"/>
            <person name="Wu L."/>
            <person name="Ma J."/>
        </authorList>
    </citation>
    <scope>NUCLEOTIDE SEQUENCE [LARGE SCALE GENOMIC DNA]</scope>
    <source>
        <strain evidence="3">JCM 18720</strain>
    </source>
</reference>
<name>A0ABP9RTE9_9GAMM</name>
<evidence type="ECO:0000313" key="2">
    <source>
        <dbReference type="EMBL" id="GAA5186165.1"/>
    </source>
</evidence>
<proteinExistence type="predicted"/>
<accession>A0ABP9RTE9</accession>